<keyword evidence="2" id="KW-1185">Reference proteome</keyword>
<dbReference type="EMBL" id="JROU02001673">
    <property type="protein sequence ID" value="OEH75655.1"/>
    <property type="molecule type" value="Genomic_DNA"/>
</dbReference>
<protein>
    <submittedName>
        <fullName evidence="1">Uncharacterized protein</fullName>
    </submittedName>
</protein>
<sequence length="123" mass="13537">MMRKKWKPIERKRTTCTGPIVKSKRATKFTNSATRHAAADVKQGVKEAEDKAVAGHRQMAEDAQRMAAAGSDSCTPGIEEVQGLASNSKTPANKLDVQQVQWEELDTRSTISAGNLRCRCHLE</sequence>
<evidence type="ECO:0000313" key="1">
    <source>
        <dbReference type="EMBL" id="OEH75655.1"/>
    </source>
</evidence>
<organism evidence="1 2">
    <name type="scientific">Cyclospora cayetanensis</name>
    <dbReference type="NCBI Taxonomy" id="88456"/>
    <lineage>
        <taxon>Eukaryota</taxon>
        <taxon>Sar</taxon>
        <taxon>Alveolata</taxon>
        <taxon>Apicomplexa</taxon>
        <taxon>Conoidasida</taxon>
        <taxon>Coccidia</taxon>
        <taxon>Eucoccidiorida</taxon>
        <taxon>Eimeriorina</taxon>
        <taxon>Eimeriidae</taxon>
        <taxon>Cyclospora</taxon>
    </lineage>
</organism>
<dbReference type="InParanoid" id="A0A1D3CWS9"/>
<name>A0A1D3CWS9_9EIME</name>
<proteinExistence type="predicted"/>
<dbReference type="Proteomes" id="UP000095192">
    <property type="component" value="Unassembled WGS sequence"/>
</dbReference>
<gene>
    <name evidence="1" type="ORF">cyc_04154</name>
</gene>
<accession>A0A1D3CWS9</accession>
<evidence type="ECO:0000313" key="2">
    <source>
        <dbReference type="Proteomes" id="UP000095192"/>
    </source>
</evidence>
<dbReference type="VEuPathDB" id="ToxoDB:cyc_04154"/>
<dbReference type="AlphaFoldDB" id="A0A1D3CWS9"/>
<comment type="caution">
    <text evidence="1">The sequence shown here is derived from an EMBL/GenBank/DDBJ whole genome shotgun (WGS) entry which is preliminary data.</text>
</comment>
<reference evidence="1 2" key="1">
    <citation type="journal article" date="2016" name="BMC Genomics">
        <title>Comparative genomics reveals Cyclospora cayetanensis possesses coccidia-like metabolism and invasion components but unique surface antigens.</title>
        <authorList>
            <person name="Liu S."/>
            <person name="Wang L."/>
            <person name="Zheng H."/>
            <person name="Xu Z."/>
            <person name="Roellig D.M."/>
            <person name="Li N."/>
            <person name="Frace M.A."/>
            <person name="Tang K."/>
            <person name="Arrowood M.J."/>
            <person name="Moss D.M."/>
            <person name="Zhang L."/>
            <person name="Feng Y."/>
            <person name="Xiao L."/>
        </authorList>
    </citation>
    <scope>NUCLEOTIDE SEQUENCE [LARGE SCALE GENOMIC DNA]</scope>
    <source>
        <strain evidence="1 2">CHN_HEN01</strain>
    </source>
</reference>